<dbReference type="EMBL" id="KZ302035">
    <property type="protein sequence ID" value="PFH49249.1"/>
    <property type="molecule type" value="Genomic_DNA"/>
</dbReference>
<feature type="domain" description="RRM" evidence="4">
    <location>
        <begin position="48"/>
        <end position="135"/>
    </location>
</feature>
<dbReference type="Pfam" id="PF00076">
    <property type="entry name" value="RRM_1"/>
    <property type="match status" value="1"/>
</dbReference>
<dbReference type="OrthoDB" id="431169at2759"/>
<accession>A0A2A9NF51</accession>
<sequence length="156" mass="16790">DADTELIKTMNGLSLATNNGNTSPQLPSPASNSSSTGTRTIDQNPPINTLYVGNLPTSPTPTGCSPDQLKDKLRELFSSQPGFRRLCFRTKNNGPMCFVEFEDVQYATKALHDLHGHNLDGLVKGAGIRLSYSKNPLGVRTPTSVGGGQMQQQQSQ</sequence>
<evidence type="ECO:0000256" key="3">
    <source>
        <dbReference type="SAM" id="MobiDB-lite"/>
    </source>
</evidence>
<dbReference type="FunFam" id="3.30.70.330:FF:000428">
    <property type="entry name" value="Related to WHI3-involved in regulation of cell size"/>
    <property type="match status" value="1"/>
</dbReference>
<dbReference type="SMART" id="SM00360">
    <property type="entry name" value="RRM"/>
    <property type="match status" value="1"/>
</dbReference>
<dbReference type="PROSITE" id="PS50102">
    <property type="entry name" value="RRM"/>
    <property type="match status" value="1"/>
</dbReference>
<proteinExistence type="predicted"/>
<reference evidence="5 6" key="1">
    <citation type="submission" date="2014-02" db="EMBL/GenBank/DDBJ databases">
        <title>Transposable element dynamics among asymbiotic and ectomycorrhizal Amanita fungi.</title>
        <authorList>
            <consortium name="DOE Joint Genome Institute"/>
            <person name="Hess J."/>
            <person name="Skrede I."/>
            <person name="Wolfe B."/>
            <person name="LaButti K."/>
            <person name="Ohm R.A."/>
            <person name="Grigoriev I.V."/>
            <person name="Pringle A."/>
        </authorList>
    </citation>
    <scope>NUCLEOTIDE SEQUENCE [LARGE SCALE GENOMIC DNA]</scope>
    <source>
        <strain evidence="5 6">SKay4041</strain>
    </source>
</reference>
<evidence type="ECO:0000259" key="4">
    <source>
        <dbReference type="PROSITE" id="PS50102"/>
    </source>
</evidence>
<dbReference type="PANTHER" id="PTHR10501">
    <property type="entry name" value="U1 SMALL NUCLEAR RIBONUCLEOPROTEIN A/U2 SMALL NUCLEAR RIBONUCLEOPROTEIN B"/>
    <property type="match status" value="1"/>
</dbReference>
<dbReference type="STRING" id="703135.A0A2A9NF51"/>
<dbReference type="InterPro" id="IPR012677">
    <property type="entry name" value="Nucleotide-bd_a/b_plait_sf"/>
</dbReference>
<evidence type="ECO:0000256" key="2">
    <source>
        <dbReference type="PROSITE-ProRule" id="PRU00176"/>
    </source>
</evidence>
<keyword evidence="6" id="KW-1185">Reference proteome</keyword>
<organism evidence="5 6">
    <name type="scientific">Amanita thiersii Skay4041</name>
    <dbReference type="NCBI Taxonomy" id="703135"/>
    <lineage>
        <taxon>Eukaryota</taxon>
        <taxon>Fungi</taxon>
        <taxon>Dikarya</taxon>
        <taxon>Basidiomycota</taxon>
        <taxon>Agaricomycotina</taxon>
        <taxon>Agaricomycetes</taxon>
        <taxon>Agaricomycetidae</taxon>
        <taxon>Agaricales</taxon>
        <taxon>Pluteineae</taxon>
        <taxon>Amanitaceae</taxon>
        <taxon>Amanita</taxon>
    </lineage>
</organism>
<dbReference type="SUPFAM" id="SSF54928">
    <property type="entry name" value="RNA-binding domain, RBD"/>
    <property type="match status" value="1"/>
</dbReference>
<feature type="non-terminal residue" evidence="5">
    <location>
        <position position="1"/>
    </location>
</feature>
<dbReference type="InterPro" id="IPR000504">
    <property type="entry name" value="RRM_dom"/>
</dbReference>
<protein>
    <recommendedName>
        <fullName evidence="4">RRM domain-containing protein</fullName>
    </recommendedName>
</protein>
<evidence type="ECO:0000313" key="5">
    <source>
        <dbReference type="EMBL" id="PFH49249.1"/>
    </source>
</evidence>
<dbReference type="InterPro" id="IPR035979">
    <property type="entry name" value="RBD_domain_sf"/>
</dbReference>
<dbReference type="AlphaFoldDB" id="A0A2A9NF51"/>
<dbReference type="Proteomes" id="UP000242287">
    <property type="component" value="Unassembled WGS sequence"/>
</dbReference>
<dbReference type="Gene3D" id="3.30.70.330">
    <property type="match status" value="1"/>
</dbReference>
<gene>
    <name evidence="5" type="ORF">AMATHDRAFT_102955</name>
</gene>
<evidence type="ECO:0000256" key="1">
    <source>
        <dbReference type="ARBA" id="ARBA00022884"/>
    </source>
</evidence>
<keyword evidence="1 2" id="KW-0694">RNA-binding</keyword>
<feature type="region of interest" description="Disordered" evidence="3">
    <location>
        <begin position="14"/>
        <end position="46"/>
    </location>
</feature>
<feature type="region of interest" description="Disordered" evidence="3">
    <location>
        <begin position="136"/>
        <end position="156"/>
    </location>
</feature>
<name>A0A2A9NF51_9AGAR</name>
<feature type="non-terminal residue" evidence="5">
    <location>
        <position position="156"/>
    </location>
</feature>
<dbReference type="GO" id="GO:0003723">
    <property type="term" value="F:RNA binding"/>
    <property type="evidence" value="ECO:0007669"/>
    <property type="project" value="UniProtKB-UniRule"/>
</dbReference>
<evidence type="ECO:0000313" key="6">
    <source>
        <dbReference type="Proteomes" id="UP000242287"/>
    </source>
</evidence>